<dbReference type="Gene3D" id="3.20.20.80">
    <property type="entry name" value="Glycosidases"/>
    <property type="match status" value="1"/>
</dbReference>
<dbReference type="Proteomes" id="UP001303115">
    <property type="component" value="Unassembled WGS sequence"/>
</dbReference>
<dbReference type="GO" id="GO:0071555">
    <property type="term" value="P:cell wall organization"/>
    <property type="evidence" value="ECO:0007669"/>
    <property type="project" value="UniProtKB-KW"/>
</dbReference>
<protein>
    <recommendedName>
        <fullName evidence="6">Probable glucan endo-1,3-beta-glucosidase eglC</fullName>
        <ecNumber evidence="5">3.2.1.39</ecNumber>
    </recommendedName>
    <alternativeName>
        <fullName evidence="20">Endo-1,3-beta-glucanase eglC</fullName>
    </alternativeName>
    <alternativeName>
        <fullName evidence="21">Laminarinase eglC</fullName>
    </alternativeName>
</protein>
<evidence type="ECO:0000256" key="23">
    <source>
        <dbReference type="SAM" id="SignalP"/>
    </source>
</evidence>
<dbReference type="InterPro" id="IPR050732">
    <property type="entry name" value="Beta-glucan_modifiers"/>
</dbReference>
<dbReference type="InterPro" id="IPR017853">
    <property type="entry name" value="GH"/>
</dbReference>
<dbReference type="GO" id="GO:0098552">
    <property type="term" value="C:side of membrane"/>
    <property type="evidence" value="ECO:0007669"/>
    <property type="project" value="UniProtKB-KW"/>
</dbReference>
<keyword evidence="25" id="KW-1185">Reference proteome</keyword>
<comment type="function">
    <text evidence="19">Glucanases play a role in cell expansion during growth, in cell-cell fusion during mating, and in spore release during sporulation. This enzyme may be involved in beta-glucan degradation and also function biosynthetically as a transglycosylase.</text>
</comment>
<evidence type="ECO:0000313" key="24">
    <source>
        <dbReference type="EMBL" id="KAK4038237.1"/>
    </source>
</evidence>
<dbReference type="GO" id="GO:0009277">
    <property type="term" value="C:fungal-type cell wall"/>
    <property type="evidence" value="ECO:0007669"/>
    <property type="project" value="TreeGrafter"/>
</dbReference>
<reference evidence="25" key="1">
    <citation type="journal article" date="2023" name="Mol. Phylogenet. Evol.">
        <title>Genome-scale phylogeny and comparative genomics of the fungal order Sordariales.</title>
        <authorList>
            <person name="Hensen N."/>
            <person name="Bonometti L."/>
            <person name="Westerberg I."/>
            <person name="Brannstrom I.O."/>
            <person name="Guillou S."/>
            <person name="Cros-Aarteil S."/>
            <person name="Calhoun S."/>
            <person name="Haridas S."/>
            <person name="Kuo A."/>
            <person name="Mondo S."/>
            <person name="Pangilinan J."/>
            <person name="Riley R."/>
            <person name="LaButti K."/>
            <person name="Andreopoulos B."/>
            <person name="Lipzen A."/>
            <person name="Chen C."/>
            <person name="Yan M."/>
            <person name="Daum C."/>
            <person name="Ng V."/>
            <person name="Clum A."/>
            <person name="Steindorff A."/>
            <person name="Ohm R.A."/>
            <person name="Martin F."/>
            <person name="Silar P."/>
            <person name="Natvig D.O."/>
            <person name="Lalanne C."/>
            <person name="Gautier V."/>
            <person name="Ament-Velasquez S.L."/>
            <person name="Kruys A."/>
            <person name="Hutchinson M.I."/>
            <person name="Powell A.J."/>
            <person name="Barry K."/>
            <person name="Miller A.N."/>
            <person name="Grigoriev I.V."/>
            <person name="Debuchy R."/>
            <person name="Gladieux P."/>
            <person name="Hiltunen Thoren M."/>
            <person name="Johannesson H."/>
        </authorList>
    </citation>
    <scope>NUCLEOTIDE SEQUENCE [LARGE SCALE GENOMIC DNA]</scope>
    <source>
        <strain evidence="25">CBS 284.82</strain>
    </source>
</reference>
<feature type="chain" id="PRO_5042854892" description="Probable glucan endo-1,3-beta-glucosidase eglC" evidence="23">
    <location>
        <begin position="20"/>
        <end position="344"/>
    </location>
</feature>
<evidence type="ECO:0000256" key="1">
    <source>
        <dbReference type="ARBA" id="ARBA00000382"/>
    </source>
</evidence>
<evidence type="ECO:0000256" key="15">
    <source>
        <dbReference type="ARBA" id="ARBA00023277"/>
    </source>
</evidence>
<comment type="similarity">
    <text evidence="4 22">Belongs to the glycosyl hydrolase 17 family.</text>
</comment>
<dbReference type="GO" id="GO:0042973">
    <property type="term" value="F:glucan endo-1,3-beta-D-glucosidase activity"/>
    <property type="evidence" value="ECO:0007669"/>
    <property type="project" value="UniProtKB-EC"/>
</dbReference>
<comment type="caution">
    <text evidence="24">The sequence shown here is derived from an EMBL/GenBank/DDBJ whole genome shotgun (WGS) entry which is preliminary data.</text>
</comment>
<evidence type="ECO:0000256" key="11">
    <source>
        <dbReference type="ARBA" id="ARBA00022729"/>
    </source>
</evidence>
<evidence type="ECO:0000256" key="5">
    <source>
        <dbReference type="ARBA" id="ARBA00012780"/>
    </source>
</evidence>
<keyword evidence="16" id="KW-0449">Lipoprotein</keyword>
<dbReference type="GO" id="GO:0000272">
    <property type="term" value="P:polysaccharide catabolic process"/>
    <property type="evidence" value="ECO:0007669"/>
    <property type="project" value="UniProtKB-KW"/>
</dbReference>
<evidence type="ECO:0000256" key="7">
    <source>
        <dbReference type="ARBA" id="ARBA00022475"/>
    </source>
</evidence>
<evidence type="ECO:0000256" key="19">
    <source>
        <dbReference type="ARBA" id="ARBA00025152"/>
    </source>
</evidence>
<keyword evidence="11 23" id="KW-0732">Signal</keyword>
<proteinExistence type="inferred from homology"/>
<comment type="catalytic activity">
    <reaction evidence="1">
        <text>Hydrolysis of (1-&gt;3)-beta-D-glucosidic linkages in (1-&gt;3)-beta-D-glucans.</text>
        <dbReference type="EC" id="3.2.1.39"/>
    </reaction>
</comment>
<accession>A0AAN6PC45</accession>
<dbReference type="AlphaFoldDB" id="A0AAN6PC45"/>
<evidence type="ECO:0000256" key="17">
    <source>
        <dbReference type="ARBA" id="ARBA00023316"/>
    </source>
</evidence>
<keyword evidence="12" id="KW-0378">Hydrolase</keyword>
<evidence type="ECO:0000256" key="14">
    <source>
        <dbReference type="ARBA" id="ARBA00023180"/>
    </source>
</evidence>
<evidence type="ECO:0000256" key="21">
    <source>
        <dbReference type="ARBA" id="ARBA00032906"/>
    </source>
</evidence>
<keyword evidence="18" id="KW-0624">Polysaccharide degradation</keyword>
<evidence type="ECO:0000256" key="18">
    <source>
        <dbReference type="ARBA" id="ARBA00023326"/>
    </source>
</evidence>
<keyword evidence="13" id="KW-0472">Membrane</keyword>
<evidence type="ECO:0000256" key="13">
    <source>
        <dbReference type="ARBA" id="ARBA00023136"/>
    </source>
</evidence>
<evidence type="ECO:0000256" key="2">
    <source>
        <dbReference type="ARBA" id="ARBA00004191"/>
    </source>
</evidence>
<evidence type="ECO:0000256" key="8">
    <source>
        <dbReference type="ARBA" id="ARBA00022512"/>
    </source>
</evidence>
<keyword evidence="17" id="KW-0961">Cell wall biogenesis/degradation</keyword>
<gene>
    <name evidence="24" type="ORF">C8A01DRAFT_37821</name>
</gene>
<dbReference type="EMBL" id="MU854435">
    <property type="protein sequence ID" value="KAK4038237.1"/>
    <property type="molecule type" value="Genomic_DNA"/>
</dbReference>
<evidence type="ECO:0000256" key="20">
    <source>
        <dbReference type="ARBA" id="ARBA00032134"/>
    </source>
</evidence>
<keyword evidence="14" id="KW-0325">Glycoprotein</keyword>
<evidence type="ECO:0000256" key="22">
    <source>
        <dbReference type="RuleBase" id="RU004335"/>
    </source>
</evidence>
<keyword evidence="9" id="KW-0964">Secreted</keyword>
<name>A0AAN6PC45_9PEZI</name>
<comment type="subcellular location">
    <subcellularLocation>
        <location evidence="3">Cell membrane</location>
        <topology evidence="3">Lipid-anchor</topology>
        <topology evidence="3">GPI-anchor</topology>
    </subcellularLocation>
    <subcellularLocation>
        <location evidence="2">Secreted</location>
        <location evidence="2">Cell wall</location>
    </subcellularLocation>
</comment>
<dbReference type="PANTHER" id="PTHR16631:SF13">
    <property type="entry name" value="GLUCAN ENDO-1,3-BETA-GLUCOSIDASE EGLC-RELATED"/>
    <property type="match status" value="1"/>
</dbReference>
<dbReference type="GO" id="GO:0005576">
    <property type="term" value="C:extracellular region"/>
    <property type="evidence" value="ECO:0007669"/>
    <property type="project" value="TreeGrafter"/>
</dbReference>
<evidence type="ECO:0000256" key="9">
    <source>
        <dbReference type="ARBA" id="ARBA00022525"/>
    </source>
</evidence>
<organism evidence="24 25">
    <name type="scientific">Parachaetomium inaequale</name>
    <dbReference type="NCBI Taxonomy" id="2588326"/>
    <lineage>
        <taxon>Eukaryota</taxon>
        <taxon>Fungi</taxon>
        <taxon>Dikarya</taxon>
        <taxon>Ascomycota</taxon>
        <taxon>Pezizomycotina</taxon>
        <taxon>Sordariomycetes</taxon>
        <taxon>Sordariomycetidae</taxon>
        <taxon>Sordariales</taxon>
        <taxon>Chaetomiaceae</taxon>
        <taxon>Parachaetomium</taxon>
    </lineage>
</organism>
<evidence type="ECO:0000256" key="6">
    <source>
        <dbReference type="ARBA" id="ARBA00019762"/>
    </source>
</evidence>
<feature type="signal peptide" evidence="23">
    <location>
        <begin position="1"/>
        <end position="19"/>
    </location>
</feature>
<dbReference type="GO" id="GO:0005886">
    <property type="term" value="C:plasma membrane"/>
    <property type="evidence" value="ECO:0007669"/>
    <property type="project" value="UniProtKB-SubCell"/>
</dbReference>
<dbReference type="GO" id="GO:0009986">
    <property type="term" value="C:cell surface"/>
    <property type="evidence" value="ECO:0007669"/>
    <property type="project" value="TreeGrafter"/>
</dbReference>
<keyword evidence="7" id="KW-1003">Cell membrane</keyword>
<dbReference type="PANTHER" id="PTHR16631">
    <property type="entry name" value="GLUCAN 1,3-BETA-GLUCOSIDASE"/>
    <property type="match status" value="1"/>
</dbReference>
<keyword evidence="10" id="KW-0336">GPI-anchor</keyword>
<evidence type="ECO:0000256" key="4">
    <source>
        <dbReference type="ARBA" id="ARBA00008773"/>
    </source>
</evidence>
<evidence type="ECO:0000256" key="10">
    <source>
        <dbReference type="ARBA" id="ARBA00022622"/>
    </source>
</evidence>
<evidence type="ECO:0000256" key="12">
    <source>
        <dbReference type="ARBA" id="ARBA00022801"/>
    </source>
</evidence>
<keyword evidence="15" id="KW-0119">Carbohydrate metabolism</keyword>
<evidence type="ECO:0000313" key="25">
    <source>
        <dbReference type="Proteomes" id="UP001303115"/>
    </source>
</evidence>
<evidence type="ECO:0000256" key="16">
    <source>
        <dbReference type="ARBA" id="ARBA00023288"/>
    </source>
</evidence>
<keyword evidence="8" id="KW-0134">Cell wall</keyword>
<sequence>MRGTHCLAALAAAFSSATAQYQGFNYGAFFTDNSPKMQSDFEAKFKTAQNLEGAPGKGFTSARLYTTLQWGTASDIISAIPAAIPAAITTNTTLLLGIWCSAGHAIVSHELTALRSAITTYGSNFTDLVGGISVGSEDLYRSSPTGIANHENTGANTTALVTYIARARDAVKDTALSQVPIGHVDTWSEWADPKNRALVDAVDFVGMDAYSYWQSMVPNGVDRSKALFDDALNRTRMAVGGKGDRGRGNKPVWVTETGFPVSGKTSNEAVPGVEGARRFWREVGCGLFGGEVNVWWYTLRDAGKRTPEPSFGIVGEELGTRPLFDISCPGVGGDEEDGEGCDPE</sequence>
<dbReference type="SUPFAM" id="SSF51445">
    <property type="entry name" value="(Trans)glycosidases"/>
    <property type="match status" value="1"/>
</dbReference>
<dbReference type="InterPro" id="IPR000490">
    <property type="entry name" value="Glyco_hydro_17"/>
</dbReference>
<dbReference type="EC" id="3.2.1.39" evidence="5"/>
<dbReference type="Pfam" id="PF00332">
    <property type="entry name" value="Glyco_hydro_17"/>
    <property type="match status" value="1"/>
</dbReference>
<evidence type="ECO:0000256" key="3">
    <source>
        <dbReference type="ARBA" id="ARBA00004609"/>
    </source>
</evidence>